<keyword evidence="2 6" id="KW-0805">Transcription regulation</keyword>
<comment type="caution">
    <text evidence="9">The sequence shown here is derived from an EMBL/GenBank/DDBJ whole genome shotgun (WGS) entry which is preliminary data.</text>
</comment>
<reference evidence="9" key="1">
    <citation type="submission" date="2010-08" db="EMBL/GenBank/DDBJ databases">
        <authorList>
            <person name="Muzny D."/>
            <person name="Qin X."/>
            <person name="Buhay C."/>
            <person name="Dugan-Rocha S."/>
            <person name="Ding Y."/>
            <person name="Chen G."/>
            <person name="Hawes A."/>
            <person name="Holder M."/>
            <person name="Jhangiani S."/>
            <person name="Johnson A."/>
            <person name="Khan Z."/>
            <person name="Li Z."/>
            <person name="Liu W."/>
            <person name="Liu X."/>
            <person name="Perez L."/>
            <person name="Shen H."/>
            <person name="Wang Q."/>
            <person name="Watt J."/>
            <person name="Xi L."/>
            <person name="Xin Y."/>
            <person name="Zhou J."/>
            <person name="Deng J."/>
            <person name="Jiang H."/>
            <person name="Liu Y."/>
            <person name="Qu J."/>
            <person name="Song X.-Z."/>
            <person name="Zhang L."/>
            <person name="Villasana D."/>
            <person name="Johnson A."/>
            <person name="Liu J."/>
            <person name="Liyanage D."/>
            <person name="Lorensuhewa L."/>
            <person name="Robinson T."/>
            <person name="Song A."/>
            <person name="Song B.-B."/>
            <person name="Dinh H."/>
            <person name="Thornton R."/>
            <person name="Coyle M."/>
            <person name="Francisco L."/>
            <person name="Jackson L."/>
            <person name="Javaid M."/>
            <person name="Korchina V."/>
            <person name="Kovar C."/>
            <person name="Mata R."/>
            <person name="Mathew T."/>
            <person name="Ngo R."/>
            <person name="Nguyen L."/>
            <person name="Nguyen N."/>
            <person name="Okwuonu G."/>
            <person name="Ongeri F."/>
            <person name="Pham C."/>
            <person name="Simmons D."/>
            <person name="Wilczek-Boney K."/>
            <person name="Hale W."/>
            <person name="Jakkamsetti A."/>
            <person name="Pham P."/>
            <person name="Ruth R."/>
            <person name="San Lucas F."/>
            <person name="Warren J."/>
            <person name="Zhang J."/>
            <person name="Zhao Z."/>
            <person name="Zhou C."/>
            <person name="Zhu D."/>
            <person name="Lee S."/>
            <person name="Bess C."/>
            <person name="Blankenburg K."/>
            <person name="Forbes L."/>
            <person name="Fu Q."/>
            <person name="Gubbala S."/>
            <person name="Hirani K."/>
            <person name="Jayaseelan J.C."/>
            <person name="Lara F."/>
            <person name="Munidasa M."/>
            <person name="Palculict T."/>
            <person name="Patil S."/>
            <person name="Pu L.-L."/>
            <person name="Saada N."/>
            <person name="Tang L."/>
            <person name="Weissenberger G."/>
            <person name="Zhu Y."/>
            <person name="Hemphill L."/>
            <person name="Shang Y."/>
            <person name="Youmans B."/>
            <person name="Ayvaz T."/>
            <person name="Ross M."/>
            <person name="Santibanez J."/>
            <person name="Aqrawi P."/>
            <person name="Gross S."/>
            <person name="Joshi V."/>
            <person name="Fowler G."/>
            <person name="Nazareth L."/>
            <person name="Reid J."/>
            <person name="Worley K."/>
            <person name="Petrosino J."/>
            <person name="Highlander S."/>
            <person name="Gibbs R."/>
        </authorList>
    </citation>
    <scope>NUCLEOTIDE SEQUENCE [LARGE SCALE GENOMIC DNA]</scope>
    <source>
        <strain evidence="9">DSM 15272</strain>
    </source>
</reference>
<evidence type="ECO:0000313" key="10">
    <source>
        <dbReference type="Proteomes" id="UP000003111"/>
    </source>
</evidence>
<dbReference type="HOGENOM" id="CLU_047691_1_2_11"/>
<evidence type="ECO:0000259" key="7">
    <source>
        <dbReference type="Pfam" id="PF04542"/>
    </source>
</evidence>
<dbReference type="eggNOG" id="COG1595">
    <property type="taxonomic scope" value="Bacteria"/>
</dbReference>
<name>E2SEZ1_9ACTN</name>
<dbReference type="PROSITE" id="PS01063">
    <property type="entry name" value="SIGMA70_ECF"/>
    <property type="match status" value="1"/>
</dbReference>
<evidence type="ECO:0000256" key="4">
    <source>
        <dbReference type="ARBA" id="ARBA00023125"/>
    </source>
</evidence>
<dbReference type="InterPro" id="IPR013324">
    <property type="entry name" value="RNA_pol_sigma_r3/r4-like"/>
</dbReference>
<dbReference type="InterPro" id="IPR007627">
    <property type="entry name" value="RNA_pol_sigma70_r2"/>
</dbReference>
<feature type="domain" description="RNA polymerase sigma-70 region 2" evidence="7">
    <location>
        <begin position="30"/>
        <end position="90"/>
    </location>
</feature>
<dbReference type="Gene3D" id="1.10.1740.10">
    <property type="match status" value="1"/>
</dbReference>
<evidence type="ECO:0000259" key="8">
    <source>
        <dbReference type="Pfam" id="PF08281"/>
    </source>
</evidence>
<evidence type="ECO:0000313" key="9">
    <source>
        <dbReference type="EMBL" id="EFQ82235.1"/>
    </source>
</evidence>
<evidence type="ECO:0000256" key="3">
    <source>
        <dbReference type="ARBA" id="ARBA00023082"/>
    </source>
</evidence>
<dbReference type="GO" id="GO:0016987">
    <property type="term" value="F:sigma factor activity"/>
    <property type="evidence" value="ECO:0007669"/>
    <property type="project" value="UniProtKB-KW"/>
</dbReference>
<keyword evidence="5 6" id="KW-0804">Transcription</keyword>
<gene>
    <name evidence="9" type="ORF">HMPREF0063_12600</name>
</gene>
<dbReference type="Gene3D" id="1.10.10.10">
    <property type="entry name" value="Winged helix-like DNA-binding domain superfamily/Winged helix DNA-binding domain"/>
    <property type="match status" value="1"/>
</dbReference>
<dbReference type="Pfam" id="PF08281">
    <property type="entry name" value="Sigma70_r4_2"/>
    <property type="match status" value="1"/>
</dbReference>
<dbReference type="EMBL" id="ACLF03000010">
    <property type="protein sequence ID" value="EFQ82235.1"/>
    <property type="molecule type" value="Genomic_DNA"/>
</dbReference>
<dbReference type="InterPro" id="IPR039425">
    <property type="entry name" value="RNA_pol_sigma-70-like"/>
</dbReference>
<keyword evidence="3 6" id="KW-0731">Sigma factor</keyword>
<dbReference type="GO" id="GO:0003677">
    <property type="term" value="F:DNA binding"/>
    <property type="evidence" value="ECO:0007669"/>
    <property type="project" value="UniProtKB-KW"/>
</dbReference>
<keyword evidence="10" id="KW-1185">Reference proteome</keyword>
<keyword evidence="4 6" id="KW-0238">DNA-binding</keyword>
<dbReference type="InterPro" id="IPR014284">
    <property type="entry name" value="RNA_pol_sigma-70_dom"/>
</dbReference>
<dbReference type="PANTHER" id="PTHR43133:SF25">
    <property type="entry name" value="RNA POLYMERASE SIGMA FACTOR RFAY-RELATED"/>
    <property type="match status" value="1"/>
</dbReference>
<dbReference type="InterPro" id="IPR013249">
    <property type="entry name" value="RNA_pol_sigma70_r4_t2"/>
</dbReference>
<dbReference type="SUPFAM" id="SSF88659">
    <property type="entry name" value="Sigma3 and sigma4 domains of RNA polymerase sigma factors"/>
    <property type="match status" value="1"/>
</dbReference>
<organism evidence="9 10">
    <name type="scientific">Aeromicrobium marinum DSM 15272</name>
    <dbReference type="NCBI Taxonomy" id="585531"/>
    <lineage>
        <taxon>Bacteria</taxon>
        <taxon>Bacillati</taxon>
        <taxon>Actinomycetota</taxon>
        <taxon>Actinomycetes</taxon>
        <taxon>Propionibacteriales</taxon>
        <taxon>Nocardioidaceae</taxon>
        <taxon>Aeromicrobium</taxon>
    </lineage>
</organism>
<feature type="domain" description="RNA polymerase sigma factor 70 region 4 type 2" evidence="8">
    <location>
        <begin position="127"/>
        <end position="178"/>
    </location>
</feature>
<sequence length="192" mass="21163">MTHAGPVQDGSAATDAERGRAFTRYVEPEIPVMLRVATGLTANRADAEDLVQETLIRAYRSIERFDGAHPRAWLLTILRRAHLNTHRRRRPVPGDPHGDLVHHRPAFGAATAADPADEIADGTVDADLARALAGLDARFRDVVVMVDLHQLSYAEAAEALGVPVGTVMSRLSRARRRLRDQLPHLSPRRRPS</sequence>
<dbReference type="PANTHER" id="PTHR43133">
    <property type="entry name" value="RNA POLYMERASE ECF-TYPE SIGMA FACTO"/>
    <property type="match status" value="1"/>
</dbReference>
<dbReference type="SUPFAM" id="SSF88946">
    <property type="entry name" value="Sigma2 domain of RNA polymerase sigma factors"/>
    <property type="match status" value="1"/>
</dbReference>
<evidence type="ECO:0000256" key="1">
    <source>
        <dbReference type="ARBA" id="ARBA00010641"/>
    </source>
</evidence>
<dbReference type="GO" id="GO:0006352">
    <property type="term" value="P:DNA-templated transcription initiation"/>
    <property type="evidence" value="ECO:0007669"/>
    <property type="project" value="InterPro"/>
</dbReference>
<evidence type="ECO:0000256" key="2">
    <source>
        <dbReference type="ARBA" id="ARBA00023015"/>
    </source>
</evidence>
<dbReference type="STRING" id="585531.HMPREF0063_12600"/>
<dbReference type="InterPro" id="IPR013325">
    <property type="entry name" value="RNA_pol_sigma_r2"/>
</dbReference>
<dbReference type="AlphaFoldDB" id="E2SEZ1"/>
<comment type="similarity">
    <text evidence="1 6">Belongs to the sigma-70 factor family. ECF subfamily.</text>
</comment>
<dbReference type="NCBIfam" id="TIGR02937">
    <property type="entry name" value="sigma70-ECF"/>
    <property type="match status" value="1"/>
</dbReference>
<evidence type="ECO:0000256" key="5">
    <source>
        <dbReference type="ARBA" id="ARBA00023163"/>
    </source>
</evidence>
<protein>
    <recommendedName>
        <fullName evidence="6">RNA polymerase sigma factor</fullName>
    </recommendedName>
</protein>
<evidence type="ECO:0000256" key="6">
    <source>
        <dbReference type="RuleBase" id="RU000716"/>
    </source>
</evidence>
<dbReference type="Pfam" id="PF04542">
    <property type="entry name" value="Sigma70_r2"/>
    <property type="match status" value="1"/>
</dbReference>
<accession>E2SEZ1</accession>
<proteinExistence type="inferred from homology"/>
<dbReference type="GO" id="GO:0006950">
    <property type="term" value="P:response to stress"/>
    <property type="evidence" value="ECO:0007669"/>
    <property type="project" value="UniProtKB-ARBA"/>
</dbReference>
<dbReference type="InterPro" id="IPR036388">
    <property type="entry name" value="WH-like_DNA-bd_sf"/>
</dbReference>
<dbReference type="Proteomes" id="UP000003111">
    <property type="component" value="Unassembled WGS sequence"/>
</dbReference>
<dbReference type="InterPro" id="IPR000838">
    <property type="entry name" value="RNA_pol_sigma70_ECF_CS"/>
</dbReference>